<dbReference type="InParanoid" id="A0A059B6C7"/>
<reference evidence="2" key="1">
    <citation type="submission" date="2013-07" db="EMBL/GenBank/DDBJ databases">
        <title>The genome of Eucalyptus grandis.</title>
        <authorList>
            <person name="Schmutz J."/>
            <person name="Hayes R."/>
            <person name="Myburg A."/>
            <person name="Tuskan G."/>
            <person name="Grattapaglia D."/>
            <person name="Rokhsar D.S."/>
        </authorList>
    </citation>
    <scope>NUCLEOTIDE SEQUENCE</scope>
    <source>
        <tissue evidence="2">Leaf extractions</tissue>
    </source>
</reference>
<accession>A0A059B6C7</accession>
<sequence>MRPRREISGPIRQRRRQFRRKPSDFPPFSRGFTLPEENAIPRCPNGENDPSFPYLRERYFQTSGIVSVFGVSRLRRFPHSRRRQFRSHFSFFFAVLVIN</sequence>
<organism evidence="2">
    <name type="scientific">Eucalyptus grandis</name>
    <name type="common">Flooded gum</name>
    <dbReference type="NCBI Taxonomy" id="71139"/>
    <lineage>
        <taxon>Eukaryota</taxon>
        <taxon>Viridiplantae</taxon>
        <taxon>Streptophyta</taxon>
        <taxon>Embryophyta</taxon>
        <taxon>Tracheophyta</taxon>
        <taxon>Spermatophyta</taxon>
        <taxon>Magnoliopsida</taxon>
        <taxon>eudicotyledons</taxon>
        <taxon>Gunneridae</taxon>
        <taxon>Pentapetalae</taxon>
        <taxon>rosids</taxon>
        <taxon>malvids</taxon>
        <taxon>Myrtales</taxon>
        <taxon>Myrtaceae</taxon>
        <taxon>Myrtoideae</taxon>
        <taxon>Eucalypteae</taxon>
        <taxon>Eucalyptus</taxon>
    </lineage>
</organism>
<dbReference type="Gramene" id="KCW61777">
    <property type="protein sequence ID" value="KCW61777"/>
    <property type="gene ID" value="EUGRSUZ_H04485"/>
</dbReference>
<dbReference type="AlphaFoldDB" id="A0A059B6C7"/>
<dbReference type="EMBL" id="KK198760">
    <property type="protein sequence ID" value="KCW61777.1"/>
    <property type="molecule type" value="Genomic_DNA"/>
</dbReference>
<evidence type="ECO:0000256" key="1">
    <source>
        <dbReference type="SAM" id="MobiDB-lite"/>
    </source>
</evidence>
<feature type="region of interest" description="Disordered" evidence="1">
    <location>
        <begin position="1"/>
        <end position="31"/>
    </location>
</feature>
<gene>
    <name evidence="2" type="ORF">EUGRSUZ_H04485</name>
</gene>
<protein>
    <submittedName>
        <fullName evidence="2">Uncharacterized protein</fullName>
    </submittedName>
</protein>
<evidence type="ECO:0000313" key="2">
    <source>
        <dbReference type="EMBL" id="KCW61777.1"/>
    </source>
</evidence>
<name>A0A059B6C7_EUCGR</name>
<proteinExistence type="predicted"/>